<evidence type="ECO:0000259" key="3">
    <source>
        <dbReference type="Pfam" id="PF13581"/>
    </source>
</evidence>
<evidence type="ECO:0000256" key="1">
    <source>
        <dbReference type="ARBA" id="ARBA00022527"/>
    </source>
</evidence>
<gene>
    <name evidence="4" type="ORF">GCM10023205_03750</name>
</gene>
<sequence>MHRQTDLEQRPLDAVGHSHAEHNDIGRDSNRVDDEHRHHVQREDTAGRHQRIRHEVTARKLADWGAEGLAITAELIVSELVTNSVRYAPGAVELRLILRENTLACEVTDTNSAAPRLRRAHDDDEGGRGLFLVAQLAQDWGARWNPHGKTIWAELPLMADESDTARALPGAPRTH</sequence>
<dbReference type="SUPFAM" id="SSF55874">
    <property type="entry name" value="ATPase domain of HSP90 chaperone/DNA topoisomerase II/histidine kinase"/>
    <property type="match status" value="1"/>
</dbReference>
<dbReference type="PANTHER" id="PTHR35526">
    <property type="entry name" value="ANTI-SIGMA-F FACTOR RSBW-RELATED"/>
    <property type="match status" value="1"/>
</dbReference>
<keyword evidence="1" id="KW-0808">Transferase</keyword>
<name>A0ABP9GL97_9ACTN</name>
<protein>
    <recommendedName>
        <fullName evidence="3">Histidine kinase/HSP90-like ATPase domain-containing protein</fullName>
    </recommendedName>
</protein>
<keyword evidence="5" id="KW-1185">Reference proteome</keyword>
<evidence type="ECO:0000313" key="5">
    <source>
        <dbReference type="Proteomes" id="UP001500466"/>
    </source>
</evidence>
<evidence type="ECO:0000313" key="4">
    <source>
        <dbReference type="EMBL" id="GAA4947121.1"/>
    </source>
</evidence>
<dbReference type="PANTHER" id="PTHR35526:SF3">
    <property type="entry name" value="ANTI-SIGMA-F FACTOR RSBW"/>
    <property type="match status" value="1"/>
</dbReference>
<evidence type="ECO:0000256" key="2">
    <source>
        <dbReference type="SAM" id="MobiDB-lite"/>
    </source>
</evidence>
<comment type="caution">
    <text evidence="4">The sequence shown here is derived from an EMBL/GenBank/DDBJ whole genome shotgun (WGS) entry which is preliminary data.</text>
</comment>
<proteinExistence type="predicted"/>
<dbReference type="Proteomes" id="UP001500466">
    <property type="component" value="Unassembled WGS sequence"/>
</dbReference>
<organism evidence="4 5">
    <name type="scientific">Yinghuangia aomiensis</name>
    <dbReference type="NCBI Taxonomy" id="676205"/>
    <lineage>
        <taxon>Bacteria</taxon>
        <taxon>Bacillati</taxon>
        <taxon>Actinomycetota</taxon>
        <taxon>Actinomycetes</taxon>
        <taxon>Kitasatosporales</taxon>
        <taxon>Streptomycetaceae</taxon>
        <taxon>Yinghuangia</taxon>
    </lineage>
</organism>
<keyword evidence="1" id="KW-0418">Kinase</keyword>
<dbReference type="InterPro" id="IPR050267">
    <property type="entry name" value="Anti-sigma-factor_SerPK"/>
</dbReference>
<reference evidence="5" key="1">
    <citation type="journal article" date="2019" name="Int. J. Syst. Evol. Microbiol.">
        <title>The Global Catalogue of Microorganisms (GCM) 10K type strain sequencing project: providing services to taxonomists for standard genome sequencing and annotation.</title>
        <authorList>
            <consortium name="The Broad Institute Genomics Platform"/>
            <consortium name="The Broad Institute Genome Sequencing Center for Infectious Disease"/>
            <person name="Wu L."/>
            <person name="Ma J."/>
        </authorList>
    </citation>
    <scope>NUCLEOTIDE SEQUENCE [LARGE SCALE GENOMIC DNA]</scope>
    <source>
        <strain evidence="5">JCM 17986</strain>
    </source>
</reference>
<feature type="region of interest" description="Disordered" evidence="2">
    <location>
        <begin position="1"/>
        <end position="50"/>
    </location>
</feature>
<accession>A0ABP9GL97</accession>
<keyword evidence="1" id="KW-0723">Serine/threonine-protein kinase</keyword>
<dbReference type="InterPro" id="IPR036890">
    <property type="entry name" value="HATPase_C_sf"/>
</dbReference>
<dbReference type="Gene3D" id="3.30.565.10">
    <property type="entry name" value="Histidine kinase-like ATPase, C-terminal domain"/>
    <property type="match status" value="1"/>
</dbReference>
<dbReference type="InterPro" id="IPR003594">
    <property type="entry name" value="HATPase_dom"/>
</dbReference>
<feature type="domain" description="Histidine kinase/HSP90-like ATPase" evidence="3">
    <location>
        <begin position="50"/>
        <end position="153"/>
    </location>
</feature>
<dbReference type="EMBL" id="BAABHS010000001">
    <property type="protein sequence ID" value="GAA4947121.1"/>
    <property type="molecule type" value="Genomic_DNA"/>
</dbReference>
<dbReference type="Pfam" id="PF13581">
    <property type="entry name" value="HATPase_c_2"/>
    <property type="match status" value="1"/>
</dbReference>
<dbReference type="CDD" id="cd16936">
    <property type="entry name" value="HATPase_RsbW-like"/>
    <property type="match status" value="1"/>
</dbReference>